<dbReference type="RefSeq" id="WP_140454306.1">
    <property type="nucleotide sequence ID" value="NZ_VFRP01000010.1"/>
</dbReference>
<organism evidence="1 2">
    <name type="scientific">Amaricoccus solimangrovi</name>
    <dbReference type="NCBI Taxonomy" id="2589815"/>
    <lineage>
        <taxon>Bacteria</taxon>
        <taxon>Pseudomonadati</taxon>
        <taxon>Pseudomonadota</taxon>
        <taxon>Alphaproteobacteria</taxon>
        <taxon>Rhodobacterales</taxon>
        <taxon>Paracoccaceae</taxon>
        <taxon>Amaricoccus</taxon>
    </lineage>
</organism>
<dbReference type="Proteomes" id="UP000319255">
    <property type="component" value="Unassembled WGS sequence"/>
</dbReference>
<proteinExistence type="predicted"/>
<evidence type="ECO:0000313" key="1">
    <source>
        <dbReference type="EMBL" id="TPE50429.1"/>
    </source>
</evidence>
<accession>A0A501WLS2</accession>
<gene>
    <name evidence="1" type="ORF">FJM51_11570</name>
</gene>
<evidence type="ECO:0000313" key="2">
    <source>
        <dbReference type="Proteomes" id="UP000319255"/>
    </source>
</evidence>
<dbReference type="EMBL" id="VFRP01000010">
    <property type="protein sequence ID" value="TPE50429.1"/>
    <property type="molecule type" value="Genomic_DNA"/>
</dbReference>
<keyword evidence="2" id="KW-1185">Reference proteome</keyword>
<protein>
    <submittedName>
        <fullName evidence="1">Uncharacterized protein</fullName>
    </submittedName>
</protein>
<name>A0A501WLS2_9RHOB</name>
<comment type="caution">
    <text evidence="1">The sequence shown here is derived from an EMBL/GenBank/DDBJ whole genome shotgun (WGS) entry which is preliminary data.</text>
</comment>
<dbReference type="AlphaFoldDB" id="A0A501WLS2"/>
<reference evidence="1 2" key="1">
    <citation type="submission" date="2019-06" db="EMBL/GenBank/DDBJ databases">
        <title>A novel bacterium of genus Amaricoccus, isolated from marine sediment.</title>
        <authorList>
            <person name="Huang H."/>
            <person name="Mo K."/>
            <person name="Hu Y."/>
        </authorList>
    </citation>
    <scope>NUCLEOTIDE SEQUENCE [LARGE SCALE GENOMIC DNA]</scope>
    <source>
        <strain evidence="1 2">HB172011</strain>
    </source>
</reference>
<sequence length="64" mass="6661">MLKVATTVILIGLLVGMVIRSVLPRPPAASGGKRRVETARKCPVCGAYRLGDGRCPTPGCPSGR</sequence>